<comment type="caution">
    <text evidence="1">The sequence shown here is derived from an EMBL/GenBank/DDBJ whole genome shotgun (WGS) entry which is preliminary data.</text>
</comment>
<keyword evidence="2" id="KW-1185">Reference proteome</keyword>
<gene>
    <name evidence="1" type="ORF">APZ42_032990</name>
</gene>
<dbReference type="Proteomes" id="UP000076858">
    <property type="component" value="Unassembled WGS sequence"/>
</dbReference>
<sequence>MDRDTSNLTLFDRPPDKNSDLWHQAHTVRKWAEDCTLKDTFPREDYREMIELTLIYLGGSLPHSNFYLRKPGEIHHARFMSKAIYLLKMEFMSEKFDLTVEERREINQMEVFISLFNARLFLRSRIPVFAPIDDLQLIGNIMWFREENETIANAVLLSVTRHCWYLTEELVVLAFFNEKLGSFTWDLIARKLFSTPRPSHFEIGKPIFPKIETNTPPMLLDLIGPRS</sequence>
<dbReference type="EMBL" id="LRGB01003129">
    <property type="protein sequence ID" value="KZS04147.1"/>
    <property type="molecule type" value="Genomic_DNA"/>
</dbReference>
<name>A0A164LIM6_9CRUS</name>
<evidence type="ECO:0000313" key="2">
    <source>
        <dbReference type="Proteomes" id="UP000076858"/>
    </source>
</evidence>
<protein>
    <submittedName>
        <fullName evidence="1">Cc8K15.2-like protein</fullName>
    </submittedName>
</protein>
<dbReference type="AlphaFoldDB" id="A0A164LIM6"/>
<reference evidence="1 2" key="1">
    <citation type="submission" date="2016-03" db="EMBL/GenBank/DDBJ databases">
        <title>EvidentialGene: Evidence-directed Construction of Genes on Genomes.</title>
        <authorList>
            <person name="Gilbert D.G."/>
            <person name="Choi J.-H."/>
            <person name="Mockaitis K."/>
            <person name="Colbourne J."/>
            <person name="Pfrender M."/>
        </authorList>
    </citation>
    <scope>NUCLEOTIDE SEQUENCE [LARGE SCALE GENOMIC DNA]</scope>
    <source>
        <strain evidence="1 2">Xinb3</strain>
        <tissue evidence="1">Complete organism</tissue>
    </source>
</reference>
<evidence type="ECO:0000313" key="1">
    <source>
        <dbReference type="EMBL" id="KZS04147.1"/>
    </source>
</evidence>
<organism evidence="1 2">
    <name type="scientific">Daphnia magna</name>
    <dbReference type="NCBI Taxonomy" id="35525"/>
    <lineage>
        <taxon>Eukaryota</taxon>
        <taxon>Metazoa</taxon>
        <taxon>Ecdysozoa</taxon>
        <taxon>Arthropoda</taxon>
        <taxon>Crustacea</taxon>
        <taxon>Branchiopoda</taxon>
        <taxon>Diplostraca</taxon>
        <taxon>Cladocera</taxon>
        <taxon>Anomopoda</taxon>
        <taxon>Daphniidae</taxon>
        <taxon>Daphnia</taxon>
    </lineage>
</organism>
<accession>A0A164LIM6</accession>
<proteinExistence type="predicted"/>